<name>A0A937CS78_9BURK</name>
<evidence type="ECO:0000313" key="1">
    <source>
        <dbReference type="EMBL" id="MBL0390153.1"/>
    </source>
</evidence>
<dbReference type="Proteomes" id="UP000599109">
    <property type="component" value="Unassembled WGS sequence"/>
</dbReference>
<dbReference type="EMBL" id="JAEQNE010000001">
    <property type="protein sequence ID" value="MBL0390153.1"/>
    <property type="molecule type" value="Genomic_DNA"/>
</dbReference>
<evidence type="ECO:0000313" key="2">
    <source>
        <dbReference type="Proteomes" id="UP000599109"/>
    </source>
</evidence>
<gene>
    <name evidence="1" type="ORF">JJ685_03250</name>
</gene>
<organism evidence="1 2">
    <name type="scientific">Ramlibacter monticola</name>
    <dbReference type="NCBI Taxonomy" id="1926872"/>
    <lineage>
        <taxon>Bacteria</taxon>
        <taxon>Pseudomonadati</taxon>
        <taxon>Pseudomonadota</taxon>
        <taxon>Betaproteobacteria</taxon>
        <taxon>Burkholderiales</taxon>
        <taxon>Comamonadaceae</taxon>
        <taxon>Ramlibacter</taxon>
    </lineage>
</organism>
<accession>A0A937CS78</accession>
<comment type="caution">
    <text evidence="1">The sequence shown here is derived from an EMBL/GenBank/DDBJ whole genome shotgun (WGS) entry which is preliminary data.</text>
</comment>
<proteinExistence type="predicted"/>
<reference evidence="1 2" key="1">
    <citation type="journal article" date="2017" name="Int. J. Syst. Evol. Microbiol.">
        <title>Ramlibacter monticola sp. nov., isolated from forest soil.</title>
        <authorList>
            <person name="Chaudhary D.K."/>
            <person name="Kim J."/>
        </authorList>
    </citation>
    <scope>NUCLEOTIDE SEQUENCE [LARGE SCALE GENOMIC DNA]</scope>
    <source>
        <strain evidence="1 2">KACC 19175</strain>
    </source>
</reference>
<protein>
    <submittedName>
        <fullName evidence="1">Uncharacterized protein</fullName>
    </submittedName>
</protein>
<keyword evidence="2" id="KW-1185">Reference proteome</keyword>
<dbReference type="RefSeq" id="WP_201672725.1">
    <property type="nucleotide sequence ID" value="NZ_JAEQNE010000001.1"/>
</dbReference>
<sequence>MLASDLEVPIDPYGWDLYRRKVGVDEAALAIGQELQKKLHSVQGVRASGSKHDRLEQAGRIRQEMHDFMSRYAKFGAMDMESKTVLTRVIGAHLDVRLDIQ</sequence>
<dbReference type="AlphaFoldDB" id="A0A937CS78"/>